<feature type="chain" id="PRO_5032421362" evidence="2">
    <location>
        <begin position="22"/>
        <end position="89"/>
    </location>
</feature>
<evidence type="ECO:0000313" key="4">
    <source>
        <dbReference type="EMBL" id="NDL61884.1"/>
    </source>
</evidence>
<organism evidence="4 5">
    <name type="scientific">Acerihabitans arboris</name>
    <dbReference type="NCBI Taxonomy" id="2691583"/>
    <lineage>
        <taxon>Bacteria</taxon>
        <taxon>Pseudomonadati</taxon>
        <taxon>Pseudomonadota</taxon>
        <taxon>Gammaproteobacteria</taxon>
        <taxon>Enterobacterales</taxon>
        <taxon>Pectobacteriaceae</taxon>
        <taxon>Acerihabitans</taxon>
    </lineage>
</organism>
<evidence type="ECO:0000256" key="2">
    <source>
        <dbReference type="SAM" id="SignalP"/>
    </source>
</evidence>
<dbReference type="PANTHER" id="PTHR34156">
    <property type="entry name" value="OUTER MEMBRANE PROTEIN-RELATED-RELATED"/>
    <property type="match status" value="1"/>
</dbReference>
<dbReference type="InterPro" id="IPR051096">
    <property type="entry name" value="BhsA/McbA_stress_biofilm_assoc"/>
</dbReference>
<dbReference type="InterPro" id="IPR010854">
    <property type="entry name" value="YdgH/BhsA/McbA-like_dom"/>
</dbReference>
<dbReference type="Gene3D" id="3.30.1660.10">
    <property type="entry name" value="Flavin-binding protein dodecin"/>
    <property type="match status" value="1"/>
</dbReference>
<dbReference type="AlphaFoldDB" id="A0A845SG11"/>
<reference evidence="4 5" key="2">
    <citation type="submission" date="2020-02" db="EMBL/GenBank/DDBJ databases">
        <title>The new genus of Enterobacteriales.</title>
        <authorList>
            <person name="Kim I.S."/>
        </authorList>
    </citation>
    <scope>NUCLEOTIDE SEQUENCE [LARGE SCALE GENOMIC DNA]</scope>
    <source>
        <strain evidence="4 5">SAP-6</strain>
    </source>
</reference>
<dbReference type="RefSeq" id="WP_162364554.1">
    <property type="nucleotide sequence ID" value="NZ_WUBS01000002.1"/>
</dbReference>
<dbReference type="Proteomes" id="UP000461443">
    <property type="component" value="Unassembled WGS sequence"/>
</dbReference>
<protein>
    <submittedName>
        <fullName evidence="4">DUF1471 domain-containing protein</fullName>
    </submittedName>
</protein>
<comment type="caution">
    <text evidence="4">The sequence shown here is derived from an EMBL/GenBank/DDBJ whole genome shotgun (WGS) entry which is preliminary data.</text>
</comment>
<gene>
    <name evidence="4" type="ORF">GRH90_03790</name>
</gene>
<accession>A0A845SG11</accession>
<dbReference type="SUPFAM" id="SSF159871">
    <property type="entry name" value="YdgH-like"/>
    <property type="match status" value="1"/>
</dbReference>
<keyword evidence="5" id="KW-1185">Reference proteome</keyword>
<proteinExistence type="predicted"/>
<evidence type="ECO:0000313" key="5">
    <source>
        <dbReference type="Proteomes" id="UP000461443"/>
    </source>
</evidence>
<evidence type="ECO:0000259" key="3">
    <source>
        <dbReference type="Pfam" id="PF07338"/>
    </source>
</evidence>
<evidence type="ECO:0000256" key="1">
    <source>
        <dbReference type="ARBA" id="ARBA00022729"/>
    </source>
</evidence>
<dbReference type="EMBL" id="WUBS01000002">
    <property type="protein sequence ID" value="NDL61884.1"/>
    <property type="molecule type" value="Genomic_DNA"/>
</dbReference>
<feature type="signal peptide" evidence="2">
    <location>
        <begin position="1"/>
        <end position="21"/>
    </location>
</feature>
<sequence>MKILPYIFASIVAGISFPSQATQEINQAQAAGHQSIGTVSISGLAGSTDDAINALRQKAKQENAPYYRIVGVENSGDSSDWSGDAELYR</sequence>
<reference evidence="4 5" key="1">
    <citation type="submission" date="2019-12" db="EMBL/GenBank/DDBJ databases">
        <authorList>
            <person name="Lee S.D."/>
        </authorList>
    </citation>
    <scope>NUCLEOTIDE SEQUENCE [LARGE SCALE GENOMIC DNA]</scope>
    <source>
        <strain evidence="4 5">SAP-6</strain>
    </source>
</reference>
<dbReference type="InterPro" id="IPR036275">
    <property type="entry name" value="YdgH-like_sf"/>
</dbReference>
<dbReference type="Pfam" id="PF07338">
    <property type="entry name" value="YdgH_BhsA-like"/>
    <property type="match status" value="1"/>
</dbReference>
<dbReference type="InterPro" id="IPR025543">
    <property type="entry name" value="Dodecin-like"/>
</dbReference>
<name>A0A845SG11_9GAMM</name>
<keyword evidence="1 2" id="KW-0732">Signal</keyword>
<feature type="domain" description="YdgH/BhsA/McbA-like" evidence="3">
    <location>
        <begin position="34"/>
        <end position="89"/>
    </location>
</feature>